<dbReference type="InterPro" id="IPR027902">
    <property type="entry name" value="DUF4487"/>
</dbReference>
<protein>
    <submittedName>
        <fullName evidence="1">Uncharacterized protein</fullName>
    </submittedName>
</protein>
<dbReference type="EnsemblMetazoa" id="AFAF003440-RA">
    <property type="protein sequence ID" value="AFAF003440-PA"/>
    <property type="gene ID" value="AFAF003440"/>
</dbReference>
<evidence type="ECO:0000313" key="2">
    <source>
        <dbReference type="Proteomes" id="UP000075886"/>
    </source>
</evidence>
<sequence length="877" mass="99688">MSETKVVVNNANELLLLASTEVRHISLKDIAHTSIKGLRHQESDVELYEFLFANIIHLFDPHEFEGEVSSVLLPELVCFLDKIQVELQSNALSFFFVDNLTILLRLAEVLLKLVEYLTAQAEEQCHLLRTIIIFPEYLLRCYTIVRKNYVAMAHEPEALEAMKTLYAVCKKMLMAFLDLLCPRDSSRGGYFRFKHHEEEFECLEKVCTLLASVGNEISPIDSLLASDVWKVIVKLCTEHVEQLNARNKTSWLCEIISILNTGIDSSLSDMRTKNEPSKQSTIALKLNAFFLRVMLKLLALSKQHVSVDIFTSIISTVLQVKTSLRSKTLCSELVAGIEQYLHIGYMAIMESAYRIESFAKALTLYECKTPDEIHSFYILMIHIVTQMVSNSNDTNLLSLYCLRYNLMHQVCNMLKRSDSILYHNPVLYNKLLVHCAGLILMSVRSGGNSRTVQKMIEETLVRMIFQEHYYTALLGIDLWSIFVRYHSTQLMYAYFLFWKKCNDQYAIFTSRPKQVYVRQLLRNLYIFLPITHQEKLQDTFPISERANDRLWAALGPALADGMDEARRKQFAASLEKRLSDGMQMLQQNPDNVDTFFDVLSALTIVGVTSKTIETSSDTFWNTQLKWHATLKAPTTGSIFDCVNRNIGRLSLGSLLNAGNATSLLETSSYVKYQIVKLLTTEPVSATAQPLLEVLLKDNVPFVAAFAQHSLHKLKEKKCSIAQKILWEQPNLQTQISQWHGVTPSRLQPLRSQYTSTVVTHRCHQIDTTESSDSMGDLTLAINNKIDELFPDDDDDDIEAIDVDMSTDGSSLVVAAKKRKFNATSDLGGEEVNLTKCLDELQNATSRLERYVKRQPLLVSEKVQLQRILSSLTNALGS</sequence>
<keyword evidence="2" id="KW-1185">Reference proteome</keyword>
<reference evidence="1" key="2">
    <citation type="submission" date="2020-05" db="UniProtKB">
        <authorList>
            <consortium name="EnsemblMetazoa"/>
        </authorList>
    </citation>
    <scope>IDENTIFICATION</scope>
    <source>
        <strain evidence="1">FAR1</strain>
    </source>
</reference>
<dbReference type="AlphaFoldDB" id="A0A182Q5H0"/>
<name>A0A182Q5H0_9DIPT</name>
<dbReference type="VEuPathDB" id="VectorBase:AFAF003440"/>
<dbReference type="PANTHER" id="PTHR16071">
    <property type="entry name" value="CHROMOSOME 1 OPEN READING FRAME 112"/>
    <property type="match status" value="1"/>
</dbReference>
<organism evidence="1 2">
    <name type="scientific">Anopheles farauti</name>
    <dbReference type="NCBI Taxonomy" id="69004"/>
    <lineage>
        <taxon>Eukaryota</taxon>
        <taxon>Metazoa</taxon>
        <taxon>Ecdysozoa</taxon>
        <taxon>Arthropoda</taxon>
        <taxon>Hexapoda</taxon>
        <taxon>Insecta</taxon>
        <taxon>Pterygota</taxon>
        <taxon>Neoptera</taxon>
        <taxon>Endopterygota</taxon>
        <taxon>Diptera</taxon>
        <taxon>Nematocera</taxon>
        <taxon>Culicoidea</taxon>
        <taxon>Culicidae</taxon>
        <taxon>Anophelinae</taxon>
        <taxon>Anopheles</taxon>
    </lineage>
</organism>
<dbReference type="PANTHER" id="PTHR16071:SF2">
    <property type="entry name" value="FIGNL1-INTERACTING REGULATOR OF RECOMBINATION AND MITOSIS"/>
    <property type="match status" value="1"/>
</dbReference>
<reference evidence="2" key="1">
    <citation type="submission" date="2014-01" db="EMBL/GenBank/DDBJ databases">
        <title>The Genome Sequence of Anopheles farauti FAR1 (V2).</title>
        <authorList>
            <consortium name="The Broad Institute Genomics Platform"/>
            <person name="Neafsey D.E."/>
            <person name="Besansky N."/>
            <person name="Howell P."/>
            <person name="Walton C."/>
            <person name="Young S.K."/>
            <person name="Zeng Q."/>
            <person name="Gargeya S."/>
            <person name="Fitzgerald M."/>
            <person name="Haas B."/>
            <person name="Abouelleil A."/>
            <person name="Allen A.W."/>
            <person name="Alvarado L."/>
            <person name="Arachchi H.M."/>
            <person name="Berlin A.M."/>
            <person name="Chapman S.B."/>
            <person name="Gainer-Dewar J."/>
            <person name="Goldberg J."/>
            <person name="Griggs A."/>
            <person name="Gujja S."/>
            <person name="Hansen M."/>
            <person name="Howarth C."/>
            <person name="Imamovic A."/>
            <person name="Ireland A."/>
            <person name="Larimer J."/>
            <person name="McCowan C."/>
            <person name="Murphy C."/>
            <person name="Pearson M."/>
            <person name="Poon T.W."/>
            <person name="Priest M."/>
            <person name="Roberts A."/>
            <person name="Saif S."/>
            <person name="Shea T."/>
            <person name="Sisk P."/>
            <person name="Sykes S."/>
            <person name="Wortman J."/>
            <person name="Nusbaum C."/>
            <person name="Birren B."/>
        </authorList>
    </citation>
    <scope>NUCLEOTIDE SEQUENCE [LARGE SCALE GENOMIC DNA]</scope>
    <source>
        <strain evidence="2">FAR1</strain>
    </source>
</reference>
<accession>A0A182Q5H0</accession>
<evidence type="ECO:0000313" key="1">
    <source>
        <dbReference type="EnsemblMetazoa" id="AFAF003440-PA"/>
    </source>
</evidence>
<dbReference type="EMBL" id="AXCN02002330">
    <property type="status" value="NOT_ANNOTATED_CDS"/>
    <property type="molecule type" value="Genomic_DNA"/>
</dbReference>
<proteinExistence type="predicted"/>
<dbReference type="Proteomes" id="UP000075886">
    <property type="component" value="Unassembled WGS sequence"/>
</dbReference>